<evidence type="ECO:0000256" key="2">
    <source>
        <dbReference type="SAM" id="Phobius"/>
    </source>
</evidence>
<feature type="domain" description="DUF4097" evidence="3">
    <location>
        <begin position="125"/>
        <end position="303"/>
    </location>
</feature>
<gene>
    <name evidence="4" type="ORF">RM446_13840</name>
</gene>
<evidence type="ECO:0000259" key="3">
    <source>
        <dbReference type="Pfam" id="PF13349"/>
    </source>
</evidence>
<feature type="region of interest" description="Disordered" evidence="1">
    <location>
        <begin position="282"/>
        <end position="324"/>
    </location>
</feature>
<keyword evidence="2" id="KW-0472">Membrane</keyword>
<evidence type="ECO:0000313" key="4">
    <source>
        <dbReference type="EMBL" id="MDT0303198.1"/>
    </source>
</evidence>
<evidence type="ECO:0000256" key="1">
    <source>
        <dbReference type="SAM" id="MobiDB-lite"/>
    </source>
</evidence>
<accession>A0ABU2KVB5</accession>
<dbReference type="EMBL" id="JAVREK010000013">
    <property type="protein sequence ID" value="MDT0303198.1"/>
    <property type="molecule type" value="Genomic_DNA"/>
</dbReference>
<protein>
    <submittedName>
        <fullName evidence="4">DUF4097 family beta strand repeat-containing protein</fullName>
    </submittedName>
</protein>
<name>A0ABU2KVB5_9ACTN</name>
<keyword evidence="2" id="KW-0812">Transmembrane</keyword>
<keyword evidence="5" id="KW-1185">Reference proteome</keyword>
<dbReference type="InterPro" id="IPR025164">
    <property type="entry name" value="Toastrack_DUF4097"/>
</dbReference>
<feature type="compositionally biased region" description="Low complexity" evidence="1">
    <location>
        <begin position="311"/>
        <end position="324"/>
    </location>
</feature>
<feature type="compositionally biased region" description="Basic and acidic residues" evidence="1">
    <location>
        <begin position="282"/>
        <end position="297"/>
    </location>
</feature>
<evidence type="ECO:0000313" key="5">
    <source>
        <dbReference type="Proteomes" id="UP001183226"/>
    </source>
</evidence>
<keyword evidence="2" id="KW-1133">Transmembrane helix</keyword>
<organism evidence="4 5">
    <name type="scientific">Streptomonospora wellingtoniae</name>
    <dbReference type="NCBI Taxonomy" id="3075544"/>
    <lineage>
        <taxon>Bacteria</taxon>
        <taxon>Bacillati</taxon>
        <taxon>Actinomycetota</taxon>
        <taxon>Actinomycetes</taxon>
        <taxon>Streptosporangiales</taxon>
        <taxon>Nocardiopsidaceae</taxon>
        <taxon>Streptomonospora</taxon>
    </lineage>
</organism>
<proteinExistence type="predicted"/>
<feature type="transmembrane region" description="Helical" evidence="2">
    <location>
        <begin position="21"/>
        <end position="42"/>
    </location>
</feature>
<dbReference type="RefSeq" id="WP_311545689.1">
    <property type="nucleotide sequence ID" value="NZ_JAVREK010000013.1"/>
</dbReference>
<dbReference type="Pfam" id="PF13349">
    <property type="entry name" value="DUF4097"/>
    <property type="match status" value="1"/>
</dbReference>
<dbReference type="Proteomes" id="UP001183226">
    <property type="component" value="Unassembled WGS sequence"/>
</dbReference>
<sequence>MTFTGRGLYAASSKEPRRRSGWLLIGAVLALAVLVGGALLSFDSVQLGGDSRTEEFPDAEAIELSNNTSGDIAVYHVPGDAIVVKRTLQSTPLAEPEASASMERGTLSAEADCGGVWFLGGCEADYSIGVPEGTEVNIDASSGDVELEGITGAVDVEAGSGSIAGENLTGDIRAATTTGEIELDDVEGDLETESTTGSISAEGSGGTVAADTTTGQVDLGEFTAESFDVETTTGTVDLEAGFDRARIETTTGSVELEALESFDSLEVDTTTGSVDVQVPEDSYRVDGDSTTGERDISVDTAAGGGGPRIAVSTTTGSVSVSADD</sequence>
<reference evidence="5" key="1">
    <citation type="submission" date="2023-07" db="EMBL/GenBank/DDBJ databases">
        <title>30 novel species of actinomycetes from the DSMZ collection.</title>
        <authorList>
            <person name="Nouioui I."/>
        </authorList>
    </citation>
    <scope>NUCLEOTIDE SEQUENCE [LARGE SCALE GENOMIC DNA]</scope>
    <source>
        <strain evidence="5">DSM 45055</strain>
    </source>
</reference>
<comment type="caution">
    <text evidence="4">The sequence shown here is derived from an EMBL/GenBank/DDBJ whole genome shotgun (WGS) entry which is preliminary data.</text>
</comment>